<dbReference type="PANTHER" id="PTHR48100">
    <property type="entry name" value="BROAD-SPECIFICITY PHOSPHATASE YOR283W-RELATED"/>
    <property type="match status" value="1"/>
</dbReference>
<feature type="chain" id="PRO_5045081310" evidence="1">
    <location>
        <begin position="19"/>
        <end position="335"/>
    </location>
</feature>
<keyword evidence="3" id="KW-1185">Reference proteome</keyword>
<dbReference type="InterPro" id="IPR013078">
    <property type="entry name" value="His_Pase_superF_clade-1"/>
</dbReference>
<reference evidence="2 3" key="1">
    <citation type="submission" date="2024-01" db="EMBL/GenBank/DDBJ databases">
        <authorList>
            <consortium name="Genoscope - CEA"/>
            <person name="William W."/>
        </authorList>
    </citation>
    <scope>NUCLEOTIDE SEQUENCE [LARGE SCALE GENOMIC DNA]</scope>
    <source>
        <strain evidence="2 3">29B2s-10</strain>
    </source>
</reference>
<dbReference type="EMBL" id="OZ004256">
    <property type="protein sequence ID" value="CAK7904673.1"/>
    <property type="molecule type" value="Genomic_DNA"/>
</dbReference>
<dbReference type="Gene3D" id="3.40.50.1240">
    <property type="entry name" value="Phosphoglycerate mutase-like"/>
    <property type="match status" value="1"/>
</dbReference>
<dbReference type="PANTHER" id="PTHR48100:SF1">
    <property type="entry name" value="HISTIDINE PHOSPHATASE FAMILY PROTEIN-RELATED"/>
    <property type="match status" value="1"/>
</dbReference>
<dbReference type="SUPFAM" id="SSF53254">
    <property type="entry name" value="Phosphoglycerate mutase-like"/>
    <property type="match status" value="1"/>
</dbReference>
<protein>
    <submittedName>
        <fullName evidence="2">Uncharacterized protein</fullName>
    </submittedName>
</protein>
<organism evidence="2 3">
    <name type="scientific">[Candida] anglica</name>
    <dbReference type="NCBI Taxonomy" id="148631"/>
    <lineage>
        <taxon>Eukaryota</taxon>
        <taxon>Fungi</taxon>
        <taxon>Dikarya</taxon>
        <taxon>Ascomycota</taxon>
        <taxon>Saccharomycotina</taxon>
        <taxon>Pichiomycetes</taxon>
        <taxon>Debaryomycetaceae</taxon>
        <taxon>Kurtzmaniella</taxon>
    </lineage>
</organism>
<evidence type="ECO:0000313" key="3">
    <source>
        <dbReference type="Proteomes" id="UP001497600"/>
    </source>
</evidence>
<gene>
    <name evidence="2" type="ORF">CAAN4_D10484</name>
</gene>
<dbReference type="Pfam" id="PF00300">
    <property type="entry name" value="His_Phos_1"/>
    <property type="match status" value="1"/>
</dbReference>
<dbReference type="Proteomes" id="UP001497600">
    <property type="component" value="Chromosome D"/>
</dbReference>
<sequence>MKLSYFTLSFFLTALASAKSGTSPDIFKKDKPPSKYDSKKGFFKQSDDSTDETTFDVITENFGLEDGVTWDQVIKYVNDKNKEHYDDGEAYKLFFLGRHGEGYHNIAPLEYSTTDWTCYWQIRDGNGNISWFDAELTDKGIGQAKNLSIAWQDQLAHNSAPLPQSYYVSPLRRTCQTFNYTWAPITNYSDVEKYAPTVKELARETYGIGTESERHTKSFIHSNWPQFVFEDVFTEADELWTKEQHESKQHRNYRANVLLNDIFSNDPNTVISVTTHHGFINSILKTANHRKFVVGTGQMIPVVIKASASKKFDTPTLTKPWVEYSSECATFNPSQ</sequence>
<name>A0ABP0EFT7_9ASCO</name>
<feature type="signal peptide" evidence="1">
    <location>
        <begin position="1"/>
        <end position="18"/>
    </location>
</feature>
<evidence type="ECO:0000313" key="2">
    <source>
        <dbReference type="EMBL" id="CAK7904673.1"/>
    </source>
</evidence>
<proteinExistence type="predicted"/>
<dbReference type="InterPro" id="IPR050275">
    <property type="entry name" value="PGM_Phosphatase"/>
</dbReference>
<accession>A0ABP0EFT7</accession>
<keyword evidence="1" id="KW-0732">Signal</keyword>
<dbReference type="InterPro" id="IPR029033">
    <property type="entry name" value="His_PPase_superfam"/>
</dbReference>
<evidence type="ECO:0000256" key="1">
    <source>
        <dbReference type="SAM" id="SignalP"/>
    </source>
</evidence>
<dbReference type="CDD" id="cd07067">
    <property type="entry name" value="HP_PGM_like"/>
    <property type="match status" value="1"/>
</dbReference>